<evidence type="ECO:0000259" key="1">
    <source>
        <dbReference type="Pfam" id="PF04965"/>
    </source>
</evidence>
<dbReference type="Gene3D" id="3.10.450.40">
    <property type="match status" value="1"/>
</dbReference>
<dbReference type="InterPro" id="IPR007048">
    <property type="entry name" value="IraD/Gp25-like"/>
</dbReference>
<proteinExistence type="predicted"/>
<comment type="caution">
    <text evidence="2">The sequence shown here is derived from an EMBL/GenBank/DDBJ whole genome shotgun (WGS) entry which is preliminary data.</text>
</comment>
<accession>A0AB37UIM2</accession>
<reference evidence="2 3" key="1">
    <citation type="journal article" date="2019" name="Genome Biol. Evol.">
        <title>Day and night: Metabolic profiles and evolutionary relationships of six axenic non-marine cyanobacteria.</title>
        <authorList>
            <person name="Will S.E."/>
            <person name="Henke P."/>
            <person name="Boedeker C."/>
            <person name="Huang S."/>
            <person name="Brinkmann H."/>
            <person name="Rohde M."/>
            <person name="Jarek M."/>
            <person name="Friedl T."/>
            <person name="Seufert S."/>
            <person name="Schumacher M."/>
            <person name="Overmann J."/>
            <person name="Neumann-Schaal M."/>
            <person name="Petersen J."/>
        </authorList>
    </citation>
    <scope>NUCLEOTIDE SEQUENCE [LARGE SCALE GENOMIC DNA]</scope>
    <source>
        <strain evidence="2 3">SAG 39.79</strain>
    </source>
</reference>
<evidence type="ECO:0000313" key="2">
    <source>
        <dbReference type="EMBL" id="RUT11225.1"/>
    </source>
</evidence>
<dbReference type="Proteomes" id="UP000282574">
    <property type="component" value="Unassembled WGS sequence"/>
</dbReference>
<sequence length="138" mass="16118">MLNLWNEPQQEYLGTGLSFPLELNAQGQLKLSSYAQKVKESILIILRTPIGERVYRPNFGCRLSSINFAPLNTDTMLQIRSCVLEALQTWEPRIIVERVRTDADPIRGRVDISIEYRLKNYPDRYSLVYPFYLDFKSE</sequence>
<dbReference type="EMBL" id="RSCK01000029">
    <property type="protein sequence ID" value="RUT11225.1"/>
    <property type="molecule type" value="Genomic_DNA"/>
</dbReference>
<dbReference type="RefSeq" id="WP_106166303.1">
    <property type="nucleotide sequence ID" value="NZ_JAVKZF010000004.1"/>
</dbReference>
<name>A0AB37UIM2_9CYAN</name>
<protein>
    <recommendedName>
        <fullName evidence="1">IraD/Gp25-like domain-containing protein</fullName>
    </recommendedName>
</protein>
<keyword evidence="3" id="KW-1185">Reference proteome</keyword>
<dbReference type="Pfam" id="PF04965">
    <property type="entry name" value="GPW_gp25"/>
    <property type="match status" value="1"/>
</dbReference>
<dbReference type="AlphaFoldDB" id="A0AB37UIM2"/>
<feature type="domain" description="IraD/Gp25-like" evidence="1">
    <location>
        <begin position="33"/>
        <end position="120"/>
    </location>
</feature>
<evidence type="ECO:0000313" key="3">
    <source>
        <dbReference type="Proteomes" id="UP000282574"/>
    </source>
</evidence>
<organism evidence="2 3">
    <name type="scientific">Chroococcidiopsis cubana SAG 39.79</name>
    <dbReference type="NCBI Taxonomy" id="388085"/>
    <lineage>
        <taxon>Bacteria</taxon>
        <taxon>Bacillati</taxon>
        <taxon>Cyanobacteriota</taxon>
        <taxon>Cyanophyceae</taxon>
        <taxon>Chroococcidiopsidales</taxon>
        <taxon>Chroococcidiopsidaceae</taxon>
        <taxon>Chroococcidiopsis</taxon>
    </lineage>
</organism>
<dbReference type="SUPFAM" id="SSF160719">
    <property type="entry name" value="gpW/gp25-like"/>
    <property type="match status" value="1"/>
</dbReference>
<gene>
    <name evidence="2" type="ORF">DSM107010_34940</name>
</gene>